<dbReference type="Proteomes" id="UP000784294">
    <property type="component" value="Unassembled WGS sequence"/>
</dbReference>
<evidence type="ECO:0000313" key="2">
    <source>
        <dbReference type="Proteomes" id="UP000784294"/>
    </source>
</evidence>
<dbReference type="AlphaFoldDB" id="A0A3S5BZ26"/>
<protein>
    <submittedName>
        <fullName evidence="1">Uncharacterized protein</fullName>
    </submittedName>
</protein>
<dbReference type="EMBL" id="CAAALY010073472">
    <property type="protein sequence ID" value="VEL25372.1"/>
    <property type="molecule type" value="Genomic_DNA"/>
</dbReference>
<accession>A0A3S5BZ26</accession>
<comment type="caution">
    <text evidence="1">The sequence shown here is derived from an EMBL/GenBank/DDBJ whole genome shotgun (WGS) entry which is preliminary data.</text>
</comment>
<proteinExistence type="predicted"/>
<evidence type="ECO:0000313" key="1">
    <source>
        <dbReference type="EMBL" id="VEL25372.1"/>
    </source>
</evidence>
<organism evidence="1 2">
    <name type="scientific">Protopolystoma xenopodis</name>
    <dbReference type="NCBI Taxonomy" id="117903"/>
    <lineage>
        <taxon>Eukaryota</taxon>
        <taxon>Metazoa</taxon>
        <taxon>Spiralia</taxon>
        <taxon>Lophotrochozoa</taxon>
        <taxon>Platyhelminthes</taxon>
        <taxon>Monogenea</taxon>
        <taxon>Polyopisthocotylea</taxon>
        <taxon>Polystomatidea</taxon>
        <taxon>Polystomatidae</taxon>
        <taxon>Protopolystoma</taxon>
    </lineage>
</organism>
<gene>
    <name evidence="1" type="ORF">PXEA_LOCUS18812</name>
</gene>
<name>A0A3S5BZ26_9PLAT</name>
<keyword evidence="2" id="KW-1185">Reference proteome</keyword>
<sequence length="68" mass="7633">MKFSKYDRIKGHKNLAAVLSPWLHRQSGRLQKNTVNCPFSGSLFASVDLARSSSVENMMPKQRKPLSG</sequence>
<reference evidence="1" key="1">
    <citation type="submission" date="2018-11" db="EMBL/GenBank/DDBJ databases">
        <authorList>
            <consortium name="Pathogen Informatics"/>
        </authorList>
    </citation>
    <scope>NUCLEOTIDE SEQUENCE</scope>
</reference>